<dbReference type="PANTHER" id="PTHR42080">
    <property type="entry name" value="SRR1 DOMAIN-CONTAINING PROTEIN"/>
    <property type="match status" value="1"/>
</dbReference>
<dbReference type="InterPro" id="IPR012942">
    <property type="entry name" value="SRR1-like"/>
</dbReference>
<protein>
    <recommendedName>
        <fullName evidence="2">SRR1-like domain-containing protein</fullName>
    </recommendedName>
</protein>
<evidence type="ECO:0000259" key="2">
    <source>
        <dbReference type="Pfam" id="PF07985"/>
    </source>
</evidence>
<reference evidence="3" key="2">
    <citation type="submission" date="2020-05" db="EMBL/GenBank/DDBJ databases">
        <authorList>
            <person name="Kim H.-S."/>
            <person name="Proctor R.H."/>
            <person name="Brown D.W."/>
        </authorList>
    </citation>
    <scope>NUCLEOTIDE SEQUENCE</scope>
    <source>
        <strain evidence="3">NRRL 20472</strain>
    </source>
</reference>
<dbReference type="PANTHER" id="PTHR42080:SF1">
    <property type="entry name" value="SRR1-LIKE DOMAIN-CONTAINING PROTEIN"/>
    <property type="match status" value="1"/>
</dbReference>
<keyword evidence="4" id="KW-1185">Reference proteome</keyword>
<dbReference type="EMBL" id="JABEXW010000579">
    <property type="protein sequence ID" value="KAF4962016.1"/>
    <property type="molecule type" value="Genomic_DNA"/>
</dbReference>
<name>A0A8H4TQ27_9HYPO</name>
<organism evidence="3 4">
    <name type="scientific">Fusarium sarcochroum</name>
    <dbReference type="NCBI Taxonomy" id="1208366"/>
    <lineage>
        <taxon>Eukaryota</taxon>
        <taxon>Fungi</taxon>
        <taxon>Dikarya</taxon>
        <taxon>Ascomycota</taxon>
        <taxon>Pezizomycotina</taxon>
        <taxon>Sordariomycetes</taxon>
        <taxon>Hypocreomycetidae</taxon>
        <taxon>Hypocreales</taxon>
        <taxon>Nectriaceae</taxon>
        <taxon>Fusarium</taxon>
        <taxon>Fusarium lateritium species complex</taxon>
    </lineage>
</organism>
<feature type="region of interest" description="Disordered" evidence="1">
    <location>
        <begin position="1"/>
        <end position="47"/>
    </location>
</feature>
<dbReference type="AlphaFoldDB" id="A0A8H4TQ27"/>
<accession>A0A8H4TQ27</accession>
<sequence>MSSSQGPQEWTHVTRKSRKSKNSNQGSPSHSHINSLPVTPRTESLRSPSDLKVDYDRYRSRWTAETPCLRLRELVSSKASHLKDINRAINFGVGTFDPADGAWEAKRSTFVQLAAFEIIVEELEKITGKKIECFLQDPVFSASDKSFLSNLGHTVVEDPAGCDLVNENTFFFGVHLYKPIYTEALAKHLPAIFVGTGWNAWDALFSSEGLGNMETMHKTYEACEFPQEEFDPAFSTTTIYWKPKAGSKEVEEETKEETKEETAGDEKVEKDEKVDKSEKQKEEEDELSRKLESTTIS</sequence>
<gene>
    <name evidence="3" type="ORF">FSARC_9893</name>
</gene>
<dbReference type="Proteomes" id="UP000622797">
    <property type="component" value="Unassembled WGS sequence"/>
</dbReference>
<dbReference type="Pfam" id="PF07985">
    <property type="entry name" value="SRR1"/>
    <property type="match status" value="1"/>
</dbReference>
<reference evidence="3" key="1">
    <citation type="journal article" date="2020" name="BMC Genomics">
        <title>Correction to: Identification and distribution of gene clusters required for synthesis of sphingolipid metabolism inhibitors in diverse species of the filamentous fungus Fusarium.</title>
        <authorList>
            <person name="Kim H.S."/>
            <person name="Lohmar J.M."/>
            <person name="Busman M."/>
            <person name="Brown D.W."/>
            <person name="Naumann T.A."/>
            <person name="Divon H.H."/>
            <person name="Lysoe E."/>
            <person name="Uhlig S."/>
            <person name="Proctor R.H."/>
        </authorList>
    </citation>
    <scope>NUCLEOTIDE SEQUENCE</scope>
    <source>
        <strain evidence="3">NRRL 20472</strain>
    </source>
</reference>
<evidence type="ECO:0000256" key="1">
    <source>
        <dbReference type="SAM" id="MobiDB-lite"/>
    </source>
</evidence>
<dbReference type="OrthoDB" id="5318346at2759"/>
<feature type="region of interest" description="Disordered" evidence="1">
    <location>
        <begin position="244"/>
        <end position="297"/>
    </location>
</feature>
<proteinExistence type="predicted"/>
<evidence type="ECO:0000313" key="3">
    <source>
        <dbReference type="EMBL" id="KAF4962016.1"/>
    </source>
</evidence>
<feature type="compositionally biased region" description="Basic and acidic residues" evidence="1">
    <location>
        <begin position="256"/>
        <end position="297"/>
    </location>
</feature>
<feature type="domain" description="SRR1-like" evidence="2">
    <location>
        <begin position="72"/>
        <end position="241"/>
    </location>
</feature>
<feature type="compositionally biased region" description="Polar residues" evidence="1">
    <location>
        <begin position="22"/>
        <end position="47"/>
    </location>
</feature>
<evidence type="ECO:0000313" key="4">
    <source>
        <dbReference type="Proteomes" id="UP000622797"/>
    </source>
</evidence>
<comment type="caution">
    <text evidence="3">The sequence shown here is derived from an EMBL/GenBank/DDBJ whole genome shotgun (WGS) entry which is preliminary data.</text>
</comment>